<reference evidence="2 3" key="1">
    <citation type="journal article" date="2018" name="IMA Fungus">
        <title>IMA Genome-F 9: Draft genome sequence of Annulohypoxylon stygium, Aspergillus mulundensis, Berkeleyomyces basicola (syn. Thielaviopsis basicola), Ceratocystis smalleyi, two Cercospora beticola strains, Coleophoma cylindrospora, Fusarium fracticaudum, Phialophora cf. hyalina, and Morchella septimelata.</title>
        <authorList>
            <person name="Wingfield B.D."/>
            <person name="Bills G.F."/>
            <person name="Dong Y."/>
            <person name="Huang W."/>
            <person name="Nel W.J."/>
            <person name="Swalarsk-Parry B.S."/>
            <person name="Vaghefi N."/>
            <person name="Wilken P.M."/>
            <person name="An Z."/>
            <person name="de Beer Z.W."/>
            <person name="De Vos L."/>
            <person name="Chen L."/>
            <person name="Duong T.A."/>
            <person name="Gao Y."/>
            <person name="Hammerbacher A."/>
            <person name="Kikkert J.R."/>
            <person name="Li Y."/>
            <person name="Li H."/>
            <person name="Li K."/>
            <person name="Li Q."/>
            <person name="Liu X."/>
            <person name="Ma X."/>
            <person name="Naidoo K."/>
            <person name="Pethybridge S.J."/>
            <person name="Sun J."/>
            <person name="Steenkamp E.T."/>
            <person name="van der Nest M.A."/>
            <person name="van Wyk S."/>
            <person name="Wingfield M.J."/>
            <person name="Xiong C."/>
            <person name="Yue Q."/>
            <person name="Zhang X."/>
        </authorList>
    </citation>
    <scope>NUCLEOTIDE SEQUENCE [LARGE SCALE GENOMIC DNA]</scope>
    <source>
        <strain evidence="2 3">BP5796</strain>
    </source>
</reference>
<sequence>MALQGNTSSHQLPLFEAQAVQASYHGSPIEGDQTNGFAPYQSIYTRDYTYSTTELGHRKESINDPLALLDDLASYDQTPTSHLTTDPVPTDHFASLLEAAATANGAELLGNLEQDSSHGRDSSNEATSSSSFLLARSTSVKRKRNDMPAKSELFGTGTVDTKRRREYRETSVDEEDQEQLARERAIWGDEDEDSPSTFEFRTTAAEVAEDARNAGVHSAAALFRKPTAASKKYTRPPMSKLFTSLELTPEQFLHLQAAAKAYMLDERHPERGESVGHRGRGDTDMIKLKLFGCVKAFLDEEGWGERCFGEKSPGAGTRKLRYPQMKNKIISLITPLLRRMVTNERQRLYALSTRKQNNAARANDSKSASPDLLSTPTPKHIQRHDSTPAVPQGAQVRQGSAAPPGQYHPELDPELIGYDTVGNPQYKPNARLSITDMPSDQADVRFHVNLLQEGQRIKPKLILTKVTCPGLPSLLQHLQKLAGEDADGSSFEVKVLGTSGLISIEDQTQWDAAIKQVRETDWMDGDLRVIAEALSSKQSI</sequence>
<feature type="compositionally biased region" description="Basic and acidic residues" evidence="1">
    <location>
        <begin position="160"/>
        <end position="171"/>
    </location>
</feature>
<gene>
    <name evidence="2" type="ORF">BP5796_04850</name>
</gene>
<proteinExistence type="predicted"/>
<evidence type="ECO:0000256" key="1">
    <source>
        <dbReference type="SAM" id="MobiDB-lite"/>
    </source>
</evidence>
<feature type="region of interest" description="Disordered" evidence="1">
    <location>
        <begin position="352"/>
        <end position="417"/>
    </location>
</feature>
<dbReference type="Proteomes" id="UP000256328">
    <property type="component" value="Unassembled WGS sequence"/>
</dbReference>
<keyword evidence="3" id="KW-1185">Reference proteome</keyword>
<evidence type="ECO:0000313" key="2">
    <source>
        <dbReference type="EMBL" id="RDW83359.1"/>
    </source>
</evidence>
<evidence type="ECO:0000313" key="3">
    <source>
        <dbReference type="Proteomes" id="UP000256328"/>
    </source>
</evidence>
<dbReference type="OrthoDB" id="5373017at2759"/>
<comment type="caution">
    <text evidence="2">The sequence shown here is derived from an EMBL/GenBank/DDBJ whole genome shotgun (WGS) entry which is preliminary data.</text>
</comment>
<feature type="region of interest" description="Disordered" evidence="1">
    <location>
        <begin position="112"/>
        <end position="179"/>
    </location>
</feature>
<name>A0A3D8SAF5_9HELO</name>
<organism evidence="2 3">
    <name type="scientific">Coleophoma crateriformis</name>
    <dbReference type="NCBI Taxonomy" id="565419"/>
    <lineage>
        <taxon>Eukaryota</taxon>
        <taxon>Fungi</taxon>
        <taxon>Dikarya</taxon>
        <taxon>Ascomycota</taxon>
        <taxon>Pezizomycotina</taxon>
        <taxon>Leotiomycetes</taxon>
        <taxon>Helotiales</taxon>
        <taxon>Dermateaceae</taxon>
        <taxon>Coleophoma</taxon>
    </lineage>
</organism>
<feature type="compositionally biased region" description="Low complexity" evidence="1">
    <location>
        <begin position="126"/>
        <end position="138"/>
    </location>
</feature>
<protein>
    <submittedName>
        <fullName evidence="2">Uncharacterized protein</fullName>
    </submittedName>
</protein>
<dbReference type="EMBL" id="PDLN01000006">
    <property type="protein sequence ID" value="RDW83359.1"/>
    <property type="molecule type" value="Genomic_DNA"/>
</dbReference>
<accession>A0A3D8SAF5</accession>
<feature type="compositionally biased region" description="Polar residues" evidence="1">
    <location>
        <begin position="353"/>
        <end position="377"/>
    </location>
</feature>
<dbReference type="AlphaFoldDB" id="A0A3D8SAF5"/>